<dbReference type="OrthoDB" id="10437559at2759"/>
<evidence type="ECO:0000313" key="1">
    <source>
        <dbReference type="EMBL" id="KAG9338355.1"/>
    </source>
</evidence>
<comment type="caution">
    <text evidence="1">The sequence shown here is derived from an EMBL/GenBank/DDBJ whole genome shotgun (WGS) entry which is preliminary data.</text>
</comment>
<protein>
    <submittedName>
        <fullName evidence="1">Uncharacterized protein</fullName>
    </submittedName>
</protein>
<evidence type="ECO:0000313" key="2">
    <source>
        <dbReference type="Proteomes" id="UP000824540"/>
    </source>
</evidence>
<dbReference type="Proteomes" id="UP000824540">
    <property type="component" value="Unassembled WGS sequence"/>
</dbReference>
<keyword evidence="2" id="KW-1185">Reference proteome</keyword>
<name>A0A8T2NDB4_9TELE</name>
<reference evidence="1" key="1">
    <citation type="thesis" date="2021" institute="BYU ScholarsArchive" country="Provo, UT, USA">
        <title>Applications of and Algorithms for Genome Assembly and Genomic Analyses with an Emphasis on Marine Teleosts.</title>
        <authorList>
            <person name="Pickett B.D."/>
        </authorList>
    </citation>
    <scope>NUCLEOTIDE SEQUENCE</scope>
    <source>
        <strain evidence="1">HI-2016</strain>
    </source>
</reference>
<sequence>MEAKNMECFKVMGGNTVACNTEGVSTDLCCIKQQFPYIAIQWTTEVDITCKNETFDDQLTVFHLFQENHRTVELIRRIAILFAKEQR</sequence>
<dbReference type="EMBL" id="JAFBMS010000068">
    <property type="protein sequence ID" value="KAG9338355.1"/>
    <property type="molecule type" value="Genomic_DNA"/>
</dbReference>
<gene>
    <name evidence="1" type="ORF">JZ751_025914</name>
</gene>
<dbReference type="AlphaFoldDB" id="A0A8T2NDB4"/>
<organism evidence="1 2">
    <name type="scientific">Albula glossodonta</name>
    <name type="common">roundjaw bonefish</name>
    <dbReference type="NCBI Taxonomy" id="121402"/>
    <lineage>
        <taxon>Eukaryota</taxon>
        <taxon>Metazoa</taxon>
        <taxon>Chordata</taxon>
        <taxon>Craniata</taxon>
        <taxon>Vertebrata</taxon>
        <taxon>Euteleostomi</taxon>
        <taxon>Actinopterygii</taxon>
        <taxon>Neopterygii</taxon>
        <taxon>Teleostei</taxon>
        <taxon>Albuliformes</taxon>
        <taxon>Albulidae</taxon>
        <taxon>Albula</taxon>
    </lineage>
</organism>
<accession>A0A8T2NDB4</accession>
<proteinExistence type="predicted"/>